<evidence type="ECO:0000313" key="4">
    <source>
        <dbReference type="Proteomes" id="UP000005408"/>
    </source>
</evidence>
<dbReference type="AlphaFoldDB" id="A0A8W8J6G0"/>
<feature type="region of interest" description="Disordered" evidence="1">
    <location>
        <begin position="86"/>
        <end position="123"/>
    </location>
</feature>
<evidence type="ECO:0000256" key="1">
    <source>
        <dbReference type="SAM" id="MobiDB-lite"/>
    </source>
</evidence>
<dbReference type="EnsemblMetazoa" id="G17473.1">
    <property type="protein sequence ID" value="G17473.1:cds"/>
    <property type="gene ID" value="G17473"/>
</dbReference>
<feature type="compositionally biased region" description="Basic and acidic residues" evidence="1">
    <location>
        <begin position="290"/>
        <end position="344"/>
    </location>
</feature>
<evidence type="ECO:0000313" key="3">
    <source>
        <dbReference type="EnsemblMetazoa" id="G17473.1:cds"/>
    </source>
</evidence>
<accession>A0A8W8J6G0</accession>
<feature type="region of interest" description="Disordered" evidence="1">
    <location>
        <begin position="290"/>
        <end position="359"/>
    </location>
</feature>
<proteinExistence type="predicted"/>
<organism evidence="3 4">
    <name type="scientific">Magallana gigas</name>
    <name type="common">Pacific oyster</name>
    <name type="synonym">Crassostrea gigas</name>
    <dbReference type="NCBI Taxonomy" id="29159"/>
    <lineage>
        <taxon>Eukaryota</taxon>
        <taxon>Metazoa</taxon>
        <taxon>Spiralia</taxon>
        <taxon>Lophotrochozoa</taxon>
        <taxon>Mollusca</taxon>
        <taxon>Bivalvia</taxon>
        <taxon>Autobranchia</taxon>
        <taxon>Pteriomorphia</taxon>
        <taxon>Ostreida</taxon>
        <taxon>Ostreoidea</taxon>
        <taxon>Ostreidae</taxon>
        <taxon>Magallana</taxon>
    </lineage>
</organism>
<feature type="compositionally biased region" description="Basic and acidic residues" evidence="1">
    <location>
        <begin position="105"/>
        <end position="121"/>
    </location>
</feature>
<dbReference type="Proteomes" id="UP000005408">
    <property type="component" value="Unassembled WGS sequence"/>
</dbReference>
<keyword evidence="4" id="KW-1185">Reference proteome</keyword>
<dbReference type="Pfam" id="PF03732">
    <property type="entry name" value="Retrotrans_gag"/>
    <property type="match status" value="1"/>
</dbReference>
<dbReference type="InterPro" id="IPR005162">
    <property type="entry name" value="Retrotrans_gag_dom"/>
</dbReference>
<name>A0A8W8J6G0_MAGGI</name>
<feature type="compositionally biased region" description="Polar residues" evidence="1">
    <location>
        <begin position="28"/>
        <end position="44"/>
    </location>
</feature>
<protein>
    <recommendedName>
        <fullName evidence="2">Retrotransposon gag domain-containing protein</fullName>
    </recommendedName>
</protein>
<feature type="region of interest" description="Disordered" evidence="1">
    <location>
        <begin position="1"/>
        <end position="58"/>
    </location>
</feature>
<sequence>MKANRPLNYNLRNRTPSFLTLPEDTETGQHSQSSTAESQQQPTLDNAAAHQETGADHPLVETEEQIHLSETNLLAEDVQVHFNEPAITEEADPQTENSENIPAEDTEHQHIDSRDAERTEDQQFSEQLYIKGSAGTWFQTINPGQFQNLQGFKDLLSERFKPSAHKTAMLSIKQEPNETCEQYLERAERLALTHHDLDEAYKVQFIANGLNTNLRGRVLAREPQTFQALRKDISLVQLELGCDQNVSFMTPNTSLDMTELSRSINSHIEQTVSTQINALADRLQEAQHFDRRREEERRDQYRDNSRGQHERYRDTYRGQHERYRDDSRGRHEQYRDDSRDRHNQYSDTTRGRYKSPYRDTQEGIIMVSF</sequence>
<reference evidence="3" key="1">
    <citation type="submission" date="2022-08" db="UniProtKB">
        <authorList>
            <consortium name="EnsemblMetazoa"/>
        </authorList>
    </citation>
    <scope>IDENTIFICATION</scope>
    <source>
        <strain evidence="3">05x7-T-G4-1.051#20</strain>
    </source>
</reference>
<evidence type="ECO:0000259" key="2">
    <source>
        <dbReference type="Pfam" id="PF03732"/>
    </source>
</evidence>
<feature type="domain" description="Retrotransposon gag" evidence="2">
    <location>
        <begin position="130"/>
        <end position="212"/>
    </location>
</feature>